<dbReference type="PANTHER" id="PTHR47078">
    <property type="entry name" value="CYTOSKELETON-ASSOCIATED PROTEIN 2-LIKE"/>
    <property type="match status" value="1"/>
</dbReference>
<comment type="caution">
    <text evidence="9">The sequence shown here is derived from an EMBL/GenBank/DDBJ whole genome shotgun (WGS) entry which is preliminary data.</text>
</comment>
<evidence type="ECO:0000256" key="7">
    <source>
        <dbReference type="SAM" id="SignalP"/>
    </source>
</evidence>
<feature type="compositionally biased region" description="Pro residues" evidence="6">
    <location>
        <begin position="294"/>
        <end position="305"/>
    </location>
</feature>
<feature type="compositionally biased region" description="Polar residues" evidence="6">
    <location>
        <begin position="267"/>
        <end position="278"/>
    </location>
</feature>
<dbReference type="GO" id="GO:0005813">
    <property type="term" value="C:centrosome"/>
    <property type="evidence" value="ECO:0007669"/>
    <property type="project" value="TreeGrafter"/>
</dbReference>
<dbReference type="GO" id="GO:0072686">
    <property type="term" value="C:mitotic spindle"/>
    <property type="evidence" value="ECO:0007669"/>
    <property type="project" value="TreeGrafter"/>
</dbReference>
<dbReference type="Proteomes" id="UP000618051">
    <property type="component" value="Unassembled WGS sequence"/>
</dbReference>
<organism evidence="9">
    <name type="scientific">Lamprotornis superbus</name>
    <dbReference type="NCBI Taxonomy" id="245042"/>
    <lineage>
        <taxon>Eukaryota</taxon>
        <taxon>Metazoa</taxon>
        <taxon>Chordata</taxon>
        <taxon>Craniata</taxon>
        <taxon>Vertebrata</taxon>
        <taxon>Euteleostomi</taxon>
        <taxon>Archelosauria</taxon>
        <taxon>Archosauria</taxon>
        <taxon>Dinosauria</taxon>
        <taxon>Saurischia</taxon>
        <taxon>Theropoda</taxon>
        <taxon>Coelurosauria</taxon>
        <taxon>Aves</taxon>
        <taxon>Neognathae</taxon>
        <taxon>Neoaves</taxon>
        <taxon>Telluraves</taxon>
        <taxon>Australaves</taxon>
        <taxon>Passeriformes</taxon>
        <taxon>Sturnidae</taxon>
        <taxon>Lamprotornis</taxon>
    </lineage>
</organism>
<dbReference type="EMBL" id="JADDUC010000365">
    <property type="protein sequence ID" value="KAG0113947.1"/>
    <property type="molecule type" value="Genomic_DNA"/>
</dbReference>
<dbReference type="InterPro" id="IPR052855">
    <property type="entry name" value="CKAP2-like"/>
</dbReference>
<evidence type="ECO:0000256" key="2">
    <source>
        <dbReference type="ARBA" id="ARBA00009468"/>
    </source>
</evidence>
<keyword evidence="3" id="KW-0963">Cytoplasm</keyword>
<feature type="chain" id="PRO_5032690391" description="Cytoskeleton-associated protein 2 C-terminal domain-containing protein" evidence="7">
    <location>
        <begin position="16"/>
        <end position="676"/>
    </location>
</feature>
<comment type="subcellular location">
    <subcellularLocation>
        <location evidence="1">Cytoplasm</location>
        <location evidence="1">Cytoskeleton</location>
    </subcellularLocation>
</comment>
<feature type="signal peptide" evidence="7">
    <location>
        <begin position="1"/>
        <end position="15"/>
    </location>
</feature>
<feature type="compositionally biased region" description="Polar residues" evidence="6">
    <location>
        <begin position="74"/>
        <end position="91"/>
    </location>
</feature>
<dbReference type="OrthoDB" id="6288182at2759"/>
<accession>A0A835NE13</accession>
<evidence type="ECO:0000256" key="5">
    <source>
        <dbReference type="ARBA" id="ARBA00023212"/>
    </source>
</evidence>
<reference evidence="10 11" key="2">
    <citation type="journal article" date="2021" name="J. Hered.">
        <title>Feather Gene Expression Elucidates the Developmental Basis of Plumage Iridescence in African Starlings.</title>
        <authorList>
            <person name="Rubenstein D.R."/>
            <person name="Corvelo A."/>
            <person name="MacManes M.D."/>
            <person name="Maia R."/>
            <person name="Narzisi G."/>
            <person name="Rousaki A."/>
            <person name="Vandenabeele P."/>
            <person name="Shawkey M.D."/>
            <person name="Solomon J."/>
        </authorList>
    </citation>
    <scope>NUCLEOTIDE SEQUENCE [LARGE SCALE GENOMIC DNA]</scope>
    <source>
        <strain evidence="10">SS15</strain>
    </source>
</reference>
<name>A0A835NE13_9PASS</name>
<dbReference type="PANTHER" id="PTHR47078:SF1">
    <property type="entry name" value="CYTOSKELETON-ASSOCIATED PROTEIN 2-LIKE"/>
    <property type="match status" value="1"/>
</dbReference>
<feature type="region of interest" description="Disordered" evidence="6">
    <location>
        <begin position="389"/>
        <end position="409"/>
    </location>
</feature>
<feature type="domain" description="Cytoskeleton-associated protein 2 C-terminal" evidence="8">
    <location>
        <begin position="605"/>
        <end position="659"/>
    </location>
</feature>
<evidence type="ECO:0000259" key="8">
    <source>
        <dbReference type="Pfam" id="PF15297"/>
    </source>
</evidence>
<keyword evidence="5" id="KW-0206">Cytoskeleton</keyword>
<dbReference type="AlphaFoldDB" id="A0A835NE13"/>
<sequence>MLLLALAEQALLLKLQIWNQISRKGPCLRNWTNHLNPPLEAVSKLKHVDRSKKGVFGNVMAGAQGDGRLRAKSMQHTGHTAQKKPSNTSQGARRVQPGNIMMLPASMQTSGRLPLSGSGHLNPERNQKPAQGTVTAAAAQVGSDHPPSGTPHSLNNGLQGRLVCHKENLDPRASTSLELIRTFQSDANSLRKMGVLAHRQSSAITSRPVLGPKGRISNHQPKEEPVVDKFKKTLPESKTISQNTNIRTQPLQPSGFLPASANLLHKNSGTNQGKTTMMRQPGTAPGGSLKHHSQPPPVRRFPTKPPTLGKPQGTTNLETSLNPVVTLPWPRLTVKEGIDKKDMKVVLPGHTAACQGTGHPNQSCSWLHSSKTHVLEDGLRREQLKPELPKASGMQARHIPRTASAADRKKQLEEWLASKGKKYKRPPMAQLQKQAVKPSCRKVKAKENQENPEQHCQATINSILTECLKLIEEGVHAEELSAVLSLVPQAEKFAKFWICQAKLLAQSGPFDVLQLYREAVIAGAEPIEELREIVLNILKDAGHKLEGEKAEEPIPWEPRRCCAGERQPIASTPGLVGKPMTSLPLSIKLQVTPASRVREFLEGPELKFLTPVRRSLRIERAGSHYPEMLKDHDPVVSSLSEILDAEEDTFFFFRKNVALPEVTELEGLSSYPLKSS</sequence>
<feature type="region of interest" description="Disordered" evidence="6">
    <location>
        <begin position="109"/>
        <end position="156"/>
    </location>
</feature>
<dbReference type="InterPro" id="IPR029197">
    <property type="entry name" value="CKAP2_C"/>
</dbReference>
<evidence type="ECO:0000256" key="1">
    <source>
        <dbReference type="ARBA" id="ARBA00004245"/>
    </source>
</evidence>
<feature type="region of interest" description="Disordered" evidence="6">
    <location>
        <begin position="267"/>
        <end position="318"/>
    </location>
</feature>
<feature type="domain" description="Cytoskeleton-associated protein 2 C-terminal" evidence="8">
    <location>
        <begin position="376"/>
        <end position="539"/>
    </location>
</feature>
<keyword evidence="4" id="KW-0597">Phosphoprotein</keyword>
<keyword evidence="11" id="KW-1185">Reference proteome</keyword>
<reference evidence="9" key="1">
    <citation type="submission" date="2020-10" db="EMBL/GenBank/DDBJ databases">
        <title>Feather gene expression reveals the developmental basis of iridescence in African starlings.</title>
        <authorList>
            <person name="Rubenstein D.R."/>
        </authorList>
    </citation>
    <scope>NUCLEOTIDE SEQUENCE</scope>
    <source>
        <strain evidence="9">SS15</strain>
        <tissue evidence="9">Liver</tissue>
    </source>
</reference>
<reference evidence="10" key="3">
    <citation type="submission" date="2022-01" db="EMBL/GenBank/DDBJ databases">
        <authorList>
            <person name="Rubenstein D.R."/>
        </authorList>
    </citation>
    <scope>NUCLEOTIDE SEQUENCE</scope>
    <source>
        <strain evidence="10">SS15</strain>
        <tissue evidence="10">Liver</tissue>
    </source>
</reference>
<gene>
    <name evidence="10" type="ORF">IHE44_0010566</name>
    <name evidence="9" type="ORF">IHE44_009303</name>
</gene>
<feature type="compositionally biased region" description="Low complexity" evidence="6">
    <location>
        <begin position="130"/>
        <end position="142"/>
    </location>
</feature>
<evidence type="ECO:0000313" key="9">
    <source>
        <dbReference type="EMBL" id="KAG0113947.1"/>
    </source>
</evidence>
<keyword evidence="7" id="KW-0732">Signal</keyword>
<evidence type="ECO:0000256" key="6">
    <source>
        <dbReference type="SAM" id="MobiDB-lite"/>
    </source>
</evidence>
<evidence type="ECO:0000313" key="11">
    <source>
        <dbReference type="Proteomes" id="UP000618051"/>
    </source>
</evidence>
<feature type="region of interest" description="Disordered" evidence="6">
    <location>
        <begin position="71"/>
        <end position="93"/>
    </location>
</feature>
<evidence type="ECO:0000256" key="3">
    <source>
        <dbReference type="ARBA" id="ARBA00022490"/>
    </source>
</evidence>
<proteinExistence type="inferred from homology"/>
<dbReference type="GO" id="GO:0005829">
    <property type="term" value="C:cytosol"/>
    <property type="evidence" value="ECO:0007669"/>
    <property type="project" value="TreeGrafter"/>
</dbReference>
<protein>
    <recommendedName>
        <fullName evidence="8">Cytoskeleton-associated protein 2 C-terminal domain-containing protein</fullName>
    </recommendedName>
</protein>
<evidence type="ECO:0000256" key="4">
    <source>
        <dbReference type="ARBA" id="ARBA00022553"/>
    </source>
</evidence>
<evidence type="ECO:0000313" key="10">
    <source>
        <dbReference type="EMBL" id="KAI1230172.1"/>
    </source>
</evidence>
<comment type="similarity">
    <text evidence="2">Belongs to the CKAP2 family.</text>
</comment>
<dbReference type="Pfam" id="PF15297">
    <property type="entry name" value="CKAP2_C"/>
    <property type="match status" value="2"/>
</dbReference>
<dbReference type="EMBL" id="JADDUC020000032">
    <property type="protein sequence ID" value="KAI1230172.1"/>
    <property type="molecule type" value="Genomic_DNA"/>
</dbReference>